<keyword evidence="2" id="KW-1185">Reference proteome</keyword>
<protein>
    <submittedName>
        <fullName evidence="1">Uncharacterized protein</fullName>
    </submittedName>
</protein>
<name>A0A8J5RVM8_ZIZPA</name>
<reference evidence="1" key="1">
    <citation type="journal article" date="2021" name="bioRxiv">
        <title>Whole Genome Assembly and Annotation of Northern Wild Rice, Zizania palustris L., Supports a Whole Genome Duplication in the Zizania Genus.</title>
        <authorList>
            <person name="Haas M."/>
            <person name="Kono T."/>
            <person name="Macchietto M."/>
            <person name="Millas R."/>
            <person name="McGilp L."/>
            <person name="Shao M."/>
            <person name="Duquette J."/>
            <person name="Hirsch C.N."/>
            <person name="Kimball J."/>
        </authorList>
    </citation>
    <scope>NUCLEOTIDE SEQUENCE</scope>
    <source>
        <tissue evidence="1">Fresh leaf tissue</tissue>
    </source>
</reference>
<evidence type="ECO:0000313" key="1">
    <source>
        <dbReference type="EMBL" id="KAG8063695.1"/>
    </source>
</evidence>
<proteinExistence type="predicted"/>
<sequence length="79" mass="8183">MPSVAKAWRFACAEDTAGLRAACFAGGEDAAGARAGSAKVAKAAHFTGTEGSVGLRPAAPYLGLICLFCERKKKNEEHD</sequence>
<dbReference type="EMBL" id="JAAALK010000286">
    <property type="protein sequence ID" value="KAG8063695.1"/>
    <property type="molecule type" value="Genomic_DNA"/>
</dbReference>
<gene>
    <name evidence="1" type="ORF">GUJ93_ZPchr0003g16770</name>
</gene>
<dbReference type="AlphaFoldDB" id="A0A8J5RVM8"/>
<organism evidence="1 2">
    <name type="scientific">Zizania palustris</name>
    <name type="common">Northern wild rice</name>
    <dbReference type="NCBI Taxonomy" id="103762"/>
    <lineage>
        <taxon>Eukaryota</taxon>
        <taxon>Viridiplantae</taxon>
        <taxon>Streptophyta</taxon>
        <taxon>Embryophyta</taxon>
        <taxon>Tracheophyta</taxon>
        <taxon>Spermatophyta</taxon>
        <taxon>Magnoliopsida</taxon>
        <taxon>Liliopsida</taxon>
        <taxon>Poales</taxon>
        <taxon>Poaceae</taxon>
        <taxon>BOP clade</taxon>
        <taxon>Oryzoideae</taxon>
        <taxon>Oryzeae</taxon>
        <taxon>Zizaniinae</taxon>
        <taxon>Zizania</taxon>
    </lineage>
</organism>
<comment type="caution">
    <text evidence="1">The sequence shown here is derived from an EMBL/GenBank/DDBJ whole genome shotgun (WGS) entry which is preliminary data.</text>
</comment>
<evidence type="ECO:0000313" key="2">
    <source>
        <dbReference type="Proteomes" id="UP000729402"/>
    </source>
</evidence>
<dbReference type="Proteomes" id="UP000729402">
    <property type="component" value="Unassembled WGS sequence"/>
</dbReference>
<accession>A0A8J5RVM8</accession>
<reference evidence="1" key="2">
    <citation type="submission" date="2021-02" db="EMBL/GenBank/DDBJ databases">
        <authorList>
            <person name="Kimball J.A."/>
            <person name="Haas M.W."/>
            <person name="Macchietto M."/>
            <person name="Kono T."/>
            <person name="Duquette J."/>
            <person name="Shao M."/>
        </authorList>
    </citation>
    <scope>NUCLEOTIDE SEQUENCE</scope>
    <source>
        <tissue evidence="1">Fresh leaf tissue</tissue>
    </source>
</reference>